<keyword evidence="1 3" id="KW-0597">Phosphoprotein</keyword>
<keyword evidence="7" id="KW-1185">Reference proteome</keyword>
<accession>A0ABS0EFX1</accession>
<dbReference type="PANTHER" id="PTHR43214:SF17">
    <property type="entry name" value="TRANSCRIPTIONAL REGULATORY PROTEIN RCSB"/>
    <property type="match status" value="1"/>
</dbReference>
<feature type="domain" description="Response regulatory" evidence="5">
    <location>
        <begin position="4"/>
        <end position="118"/>
    </location>
</feature>
<dbReference type="InterPro" id="IPR001789">
    <property type="entry name" value="Sig_transdc_resp-reg_receiver"/>
</dbReference>
<dbReference type="InterPro" id="IPR011006">
    <property type="entry name" value="CheY-like_superfamily"/>
</dbReference>
<organism evidence="6 7">
    <name type="scientific">Winogradskyella marina</name>
    <dbReference type="NCBI Taxonomy" id="2785530"/>
    <lineage>
        <taxon>Bacteria</taxon>
        <taxon>Pseudomonadati</taxon>
        <taxon>Bacteroidota</taxon>
        <taxon>Flavobacteriia</taxon>
        <taxon>Flavobacteriales</taxon>
        <taxon>Flavobacteriaceae</taxon>
        <taxon>Winogradskyella</taxon>
    </lineage>
</organism>
<dbReference type="CDD" id="cd17535">
    <property type="entry name" value="REC_NarL-like"/>
    <property type="match status" value="1"/>
</dbReference>
<evidence type="ECO:0000259" key="5">
    <source>
        <dbReference type="PROSITE" id="PS50110"/>
    </source>
</evidence>
<dbReference type="PRINTS" id="PR00038">
    <property type="entry name" value="HTHLUXR"/>
</dbReference>
<evidence type="ECO:0000256" key="3">
    <source>
        <dbReference type="PROSITE-ProRule" id="PRU00169"/>
    </source>
</evidence>
<dbReference type="EMBL" id="JADOET010000003">
    <property type="protein sequence ID" value="MBF8149350.1"/>
    <property type="molecule type" value="Genomic_DNA"/>
</dbReference>
<dbReference type="Pfam" id="PF00072">
    <property type="entry name" value="Response_reg"/>
    <property type="match status" value="1"/>
</dbReference>
<dbReference type="Gene3D" id="3.40.50.2300">
    <property type="match status" value="1"/>
</dbReference>
<gene>
    <name evidence="6" type="ORF">ITJ86_05545</name>
</gene>
<name>A0ABS0EFX1_9FLAO</name>
<proteinExistence type="predicted"/>
<dbReference type="SUPFAM" id="SSF46894">
    <property type="entry name" value="C-terminal effector domain of the bipartite response regulators"/>
    <property type="match status" value="1"/>
</dbReference>
<dbReference type="InterPro" id="IPR016032">
    <property type="entry name" value="Sig_transdc_resp-reg_C-effctor"/>
</dbReference>
<dbReference type="Gene3D" id="1.10.10.10">
    <property type="entry name" value="Winged helix-like DNA-binding domain superfamily/Winged helix DNA-binding domain"/>
    <property type="match status" value="1"/>
</dbReference>
<dbReference type="RefSeq" id="WP_195870627.1">
    <property type="nucleotide sequence ID" value="NZ_JADOET010000003.1"/>
</dbReference>
<dbReference type="PROSITE" id="PS50043">
    <property type="entry name" value="HTH_LUXR_2"/>
    <property type="match status" value="1"/>
</dbReference>
<dbReference type="PROSITE" id="PS50110">
    <property type="entry name" value="RESPONSE_REGULATORY"/>
    <property type="match status" value="1"/>
</dbReference>
<reference evidence="6 7" key="1">
    <citation type="submission" date="2020-11" db="EMBL/GenBank/DDBJ databases">
        <title>Winogradskyella marina sp. nov., isolated from marine sediment.</title>
        <authorList>
            <person name="Bo J."/>
            <person name="Wang S."/>
            <person name="Song X."/>
            <person name="Du Z."/>
        </authorList>
    </citation>
    <scope>NUCLEOTIDE SEQUENCE [LARGE SCALE GENOMIC DNA]</scope>
    <source>
        <strain evidence="6 7">F6397</strain>
    </source>
</reference>
<evidence type="ECO:0000256" key="1">
    <source>
        <dbReference type="ARBA" id="ARBA00022553"/>
    </source>
</evidence>
<dbReference type="InterPro" id="IPR036388">
    <property type="entry name" value="WH-like_DNA-bd_sf"/>
</dbReference>
<dbReference type="Proteomes" id="UP000611215">
    <property type="component" value="Unassembled WGS sequence"/>
</dbReference>
<dbReference type="InterPro" id="IPR000792">
    <property type="entry name" value="Tscrpt_reg_LuxR_C"/>
</dbReference>
<evidence type="ECO:0000313" key="7">
    <source>
        <dbReference type="Proteomes" id="UP000611215"/>
    </source>
</evidence>
<evidence type="ECO:0000256" key="2">
    <source>
        <dbReference type="ARBA" id="ARBA00023125"/>
    </source>
</evidence>
<sequence>MKPTVIIADDHPLLLEGNKLFLEKNWYNVIATANDGNDAYNKIIKLQPDVAILDYDMPIIDGLEVAKTLKSKNSSTKIIILTLHKQESIIKEIGKLIDAYILKESALSELETCLKKVLNDENFVSPALEDKVYLKSGNTDISSLTKTELKILKYLASNLSSSEIAETLFISKRTVEKHRSNIISKLKLDKSQNALVIWVQKHQELFTT</sequence>
<dbReference type="SMART" id="SM00448">
    <property type="entry name" value="REC"/>
    <property type="match status" value="1"/>
</dbReference>
<protein>
    <submittedName>
        <fullName evidence="6">Response regulator transcription factor</fullName>
    </submittedName>
</protein>
<evidence type="ECO:0000259" key="4">
    <source>
        <dbReference type="PROSITE" id="PS50043"/>
    </source>
</evidence>
<comment type="caution">
    <text evidence="6">The sequence shown here is derived from an EMBL/GenBank/DDBJ whole genome shotgun (WGS) entry which is preliminary data.</text>
</comment>
<feature type="modified residue" description="4-aspartylphosphate" evidence="3">
    <location>
        <position position="54"/>
    </location>
</feature>
<feature type="domain" description="HTH luxR-type" evidence="4">
    <location>
        <begin position="137"/>
        <end position="203"/>
    </location>
</feature>
<dbReference type="PANTHER" id="PTHR43214">
    <property type="entry name" value="TWO-COMPONENT RESPONSE REGULATOR"/>
    <property type="match status" value="1"/>
</dbReference>
<dbReference type="InterPro" id="IPR039420">
    <property type="entry name" value="WalR-like"/>
</dbReference>
<dbReference type="CDD" id="cd06170">
    <property type="entry name" value="LuxR_C_like"/>
    <property type="match status" value="1"/>
</dbReference>
<dbReference type="SUPFAM" id="SSF52172">
    <property type="entry name" value="CheY-like"/>
    <property type="match status" value="1"/>
</dbReference>
<evidence type="ECO:0000313" key="6">
    <source>
        <dbReference type="EMBL" id="MBF8149350.1"/>
    </source>
</evidence>
<dbReference type="SMART" id="SM00421">
    <property type="entry name" value="HTH_LUXR"/>
    <property type="match status" value="1"/>
</dbReference>
<dbReference type="InterPro" id="IPR058245">
    <property type="entry name" value="NreC/VraR/RcsB-like_REC"/>
</dbReference>
<keyword evidence="2" id="KW-0238">DNA-binding</keyword>
<dbReference type="Pfam" id="PF00196">
    <property type="entry name" value="GerE"/>
    <property type="match status" value="1"/>
</dbReference>